<dbReference type="OrthoDB" id="1448763at2"/>
<accession>A0A429Z2K6</accession>
<proteinExistence type="predicted"/>
<organism evidence="2 3">
    <name type="scientific">Aquibium carbonis</name>
    <dbReference type="NCBI Taxonomy" id="2495581"/>
    <lineage>
        <taxon>Bacteria</taxon>
        <taxon>Pseudomonadati</taxon>
        <taxon>Pseudomonadota</taxon>
        <taxon>Alphaproteobacteria</taxon>
        <taxon>Hyphomicrobiales</taxon>
        <taxon>Phyllobacteriaceae</taxon>
        <taxon>Aquibium</taxon>
    </lineage>
</organism>
<protein>
    <recommendedName>
        <fullName evidence="1">YEATS domain-containing protein</fullName>
    </recommendedName>
</protein>
<reference evidence="2 3" key="1">
    <citation type="submission" date="2018-12" db="EMBL/GenBank/DDBJ databases">
        <title>Mesorhizobium carbonis sp. nov., isolated from coal mine water.</title>
        <authorList>
            <person name="Xin W."/>
            <person name="Xu Z."/>
            <person name="Xiang F."/>
            <person name="Zhang J."/>
            <person name="Xi L."/>
            <person name="Liu J."/>
        </authorList>
    </citation>
    <scope>NUCLEOTIDE SEQUENCE [LARGE SCALE GENOMIC DNA]</scope>
    <source>
        <strain evidence="2 3">B2.3</strain>
    </source>
</reference>
<name>A0A429Z2K6_9HYPH</name>
<evidence type="ECO:0000313" key="2">
    <source>
        <dbReference type="EMBL" id="RST87929.1"/>
    </source>
</evidence>
<evidence type="ECO:0000259" key="1">
    <source>
        <dbReference type="PROSITE" id="PS51037"/>
    </source>
</evidence>
<keyword evidence="3" id="KW-1185">Reference proteome</keyword>
<dbReference type="PROSITE" id="PS51037">
    <property type="entry name" value="YEATS"/>
    <property type="match status" value="1"/>
</dbReference>
<dbReference type="Gene3D" id="2.60.40.1970">
    <property type="entry name" value="YEATS domain"/>
    <property type="match status" value="1"/>
</dbReference>
<dbReference type="AlphaFoldDB" id="A0A429Z2K6"/>
<dbReference type="InterPro" id="IPR038704">
    <property type="entry name" value="YEAST_sf"/>
</dbReference>
<sequence length="122" mass="13839">MGLNIVVKDSLKNPYDPSGAPEMRAQPGKSPLYKVHIYLDGNDVLFVNSATYHLHQTFDQPVRTISRSIRNPNCSLAIWTWGIFTVKVIVEDKSGQKYEFVHPLTYGSEIERTPQSVFRQAS</sequence>
<dbReference type="Pfam" id="PF20305">
    <property type="entry name" value="pYEATS"/>
    <property type="match status" value="1"/>
</dbReference>
<dbReference type="InterPro" id="IPR055129">
    <property type="entry name" value="YEATS_dom"/>
</dbReference>
<feature type="domain" description="YEATS" evidence="1">
    <location>
        <begin position="1"/>
        <end position="122"/>
    </location>
</feature>
<dbReference type="InterPro" id="IPR046888">
    <property type="entry name" value="pYEATS"/>
</dbReference>
<evidence type="ECO:0000313" key="3">
    <source>
        <dbReference type="Proteomes" id="UP000278398"/>
    </source>
</evidence>
<dbReference type="Proteomes" id="UP000278398">
    <property type="component" value="Unassembled WGS sequence"/>
</dbReference>
<dbReference type="RefSeq" id="WP_126697957.1">
    <property type="nucleotide sequence ID" value="NZ_RWKW01000007.1"/>
</dbReference>
<gene>
    <name evidence="2" type="ORF">EJC49_02870</name>
</gene>
<dbReference type="EMBL" id="RWKW01000007">
    <property type="protein sequence ID" value="RST87929.1"/>
    <property type="molecule type" value="Genomic_DNA"/>
</dbReference>
<comment type="caution">
    <text evidence="2">The sequence shown here is derived from an EMBL/GenBank/DDBJ whole genome shotgun (WGS) entry which is preliminary data.</text>
</comment>